<accession>A0A1N7FAB2</accession>
<proteinExistence type="predicted"/>
<keyword evidence="3" id="KW-1185">Reference proteome</keyword>
<organism evidence="2 3">
    <name type="scientific">Haladaptatus litoreus</name>
    <dbReference type="NCBI Taxonomy" id="553468"/>
    <lineage>
        <taxon>Archaea</taxon>
        <taxon>Methanobacteriati</taxon>
        <taxon>Methanobacteriota</taxon>
        <taxon>Stenosarchaea group</taxon>
        <taxon>Halobacteria</taxon>
        <taxon>Halobacteriales</taxon>
        <taxon>Haladaptataceae</taxon>
        <taxon>Haladaptatus</taxon>
    </lineage>
</organism>
<dbReference type="RefSeq" id="WP_139329009.1">
    <property type="nucleotide sequence ID" value="NZ_FTNO01000008.1"/>
</dbReference>
<dbReference type="OrthoDB" id="275491at2157"/>
<evidence type="ECO:0000313" key="2">
    <source>
        <dbReference type="EMBL" id="SIR97259.1"/>
    </source>
</evidence>
<feature type="coiled-coil region" evidence="1">
    <location>
        <begin position="66"/>
        <end position="135"/>
    </location>
</feature>
<reference evidence="3" key="1">
    <citation type="submission" date="2017-01" db="EMBL/GenBank/DDBJ databases">
        <authorList>
            <person name="Varghese N."/>
            <person name="Submissions S."/>
        </authorList>
    </citation>
    <scope>NUCLEOTIDE SEQUENCE [LARGE SCALE GENOMIC DNA]</scope>
    <source>
        <strain evidence="3">CGMCC 1.7737</strain>
    </source>
</reference>
<dbReference type="AlphaFoldDB" id="A0A1N7FAB2"/>
<name>A0A1N7FAB2_9EURY</name>
<dbReference type="Proteomes" id="UP000186914">
    <property type="component" value="Unassembled WGS sequence"/>
</dbReference>
<evidence type="ECO:0000313" key="3">
    <source>
        <dbReference type="Proteomes" id="UP000186914"/>
    </source>
</evidence>
<gene>
    <name evidence="2" type="ORF">SAMN05421858_4871</name>
</gene>
<keyword evidence="1" id="KW-0175">Coiled coil</keyword>
<protein>
    <submittedName>
        <fullName evidence="2">Uncharacterized protein</fullName>
    </submittedName>
</protein>
<evidence type="ECO:0000256" key="1">
    <source>
        <dbReference type="SAM" id="Coils"/>
    </source>
</evidence>
<sequence length="155" mass="18703">MSDARLLCFDMHGMRADAQMGQSREEATKDRYTVTTYGEHEAILAEIEGESAPEKIRTCIEAYGRVREVEDELETVRDEYENELDTVRERYEERLTEKDREIDRLKNEKRTILAQREENKELVEYVEQEKSLQERRIERQDAPIWKRMKWWITGR</sequence>
<dbReference type="EMBL" id="FTNO01000008">
    <property type="protein sequence ID" value="SIR97259.1"/>
    <property type="molecule type" value="Genomic_DNA"/>
</dbReference>